<comment type="cofactor">
    <cofactor evidence="1">
        <name>pyridoxal 5'-phosphate</name>
        <dbReference type="ChEBI" id="CHEBI:597326"/>
    </cofactor>
</comment>
<dbReference type="EMBL" id="JACHNU010000001">
    <property type="protein sequence ID" value="MBB4662005.1"/>
    <property type="molecule type" value="Genomic_DNA"/>
</dbReference>
<sequence>MPVPRSVISLPLADQLHERAVRSLPGGNTRTTLFVPPHPPYAAKGSGCRLVDVDGNVLVDLQNNYTALIHGHANREIAAAANAAIAEGASFGMPTRHEIELAELLCERVAIADRWRFANSGTEAVMVAIRLARAVTGRAAVLRFAGAYHGSADVVLAAGAPGVPAGVSADVVEVPVGDLPALLAALDEHGERLACVLFDAMPNRAGLRPAEREYVRTLRAETARRGILLLQDEVLTFRVAHGGLQSLYDCEPDITTLGKVIGGGFPIGAIGGRAEIMEAFDPARDGAVGHGGTFSANPVSMRAGRVAMELLTRAEIERLNALGEQLRKALAEQGWTVTGLGSLARVHVDDPAQLWWRLYREGVLIAANGLLCLSTPMDEAVVDHVAGAFERVAGQVGTSSAALAQTQE</sequence>
<dbReference type="GO" id="GO:0008483">
    <property type="term" value="F:transaminase activity"/>
    <property type="evidence" value="ECO:0007669"/>
    <property type="project" value="InterPro"/>
</dbReference>
<protein>
    <submittedName>
        <fullName evidence="4">Glutamate-1-semialdehyde 2,1-aminomutase</fullName>
        <ecNumber evidence="4">5.4.3.8</ecNumber>
    </submittedName>
</protein>
<reference evidence="4 5" key="1">
    <citation type="submission" date="2020-08" db="EMBL/GenBank/DDBJ databases">
        <title>Genomic Encyclopedia of Archaeal and Bacterial Type Strains, Phase II (KMG-II): from individual species to whole genera.</title>
        <authorList>
            <person name="Goeker M."/>
        </authorList>
    </citation>
    <scope>NUCLEOTIDE SEQUENCE [LARGE SCALE GENOMIC DNA]</scope>
    <source>
        <strain evidence="4 5">DSM 23288</strain>
    </source>
</reference>
<proteinExistence type="inferred from homology"/>
<dbReference type="EC" id="5.4.3.8" evidence="4"/>
<dbReference type="AlphaFoldDB" id="A0A840ICE9"/>
<dbReference type="GO" id="GO:0030170">
    <property type="term" value="F:pyridoxal phosphate binding"/>
    <property type="evidence" value="ECO:0007669"/>
    <property type="project" value="InterPro"/>
</dbReference>
<name>A0A840ICE9_9ACTN</name>
<dbReference type="Gene3D" id="3.40.640.10">
    <property type="entry name" value="Type I PLP-dependent aspartate aminotransferase-like (Major domain)"/>
    <property type="match status" value="1"/>
</dbReference>
<dbReference type="PANTHER" id="PTHR43713:SF3">
    <property type="entry name" value="GLUTAMATE-1-SEMIALDEHYDE 2,1-AMINOMUTASE 1, CHLOROPLASTIC-RELATED"/>
    <property type="match status" value="1"/>
</dbReference>
<comment type="similarity">
    <text evidence="3">Belongs to the class-III pyridoxal-phosphate-dependent aminotransferase family.</text>
</comment>
<evidence type="ECO:0000313" key="4">
    <source>
        <dbReference type="EMBL" id="MBB4662005.1"/>
    </source>
</evidence>
<keyword evidence="2 3" id="KW-0663">Pyridoxal phosphate</keyword>
<evidence type="ECO:0000256" key="3">
    <source>
        <dbReference type="RuleBase" id="RU003560"/>
    </source>
</evidence>
<keyword evidence="4" id="KW-0413">Isomerase</keyword>
<evidence type="ECO:0000256" key="1">
    <source>
        <dbReference type="ARBA" id="ARBA00001933"/>
    </source>
</evidence>
<dbReference type="Gene3D" id="3.90.1150.10">
    <property type="entry name" value="Aspartate Aminotransferase, domain 1"/>
    <property type="match status" value="1"/>
</dbReference>
<gene>
    <name evidence="4" type="ORF">BDZ31_001578</name>
</gene>
<organism evidence="4 5">
    <name type="scientific">Conexibacter arvalis</name>
    <dbReference type="NCBI Taxonomy" id="912552"/>
    <lineage>
        <taxon>Bacteria</taxon>
        <taxon>Bacillati</taxon>
        <taxon>Actinomycetota</taxon>
        <taxon>Thermoleophilia</taxon>
        <taxon>Solirubrobacterales</taxon>
        <taxon>Conexibacteraceae</taxon>
        <taxon>Conexibacter</taxon>
    </lineage>
</organism>
<keyword evidence="5" id="KW-1185">Reference proteome</keyword>
<dbReference type="InterPro" id="IPR015422">
    <property type="entry name" value="PyrdxlP-dep_Trfase_small"/>
</dbReference>
<dbReference type="InterPro" id="IPR005814">
    <property type="entry name" value="Aminotrans_3"/>
</dbReference>
<evidence type="ECO:0000313" key="5">
    <source>
        <dbReference type="Proteomes" id="UP000585272"/>
    </source>
</evidence>
<dbReference type="Pfam" id="PF00202">
    <property type="entry name" value="Aminotran_3"/>
    <property type="match status" value="1"/>
</dbReference>
<dbReference type="InterPro" id="IPR015421">
    <property type="entry name" value="PyrdxlP-dep_Trfase_major"/>
</dbReference>
<dbReference type="GO" id="GO:0042286">
    <property type="term" value="F:glutamate-1-semialdehyde 2,1-aminomutase activity"/>
    <property type="evidence" value="ECO:0007669"/>
    <property type="project" value="UniProtKB-EC"/>
</dbReference>
<evidence type="ECO:0000256" key="2">
    <source>
        <dbReference type="ARBA" id="ARBA00022898"/>
    </source>
</evidence>
<dbReference type="PANTHER" id="PTHR43713">
    <property type="entry name" value="GLUTAMATE-1-SEMIALDEHYDE 2,1-AMINOMUTASE"/>
    <property type="match status" value="1"/>
</dbReference>
<comment type="caution">
    <text evidence="4">The sequence shown here is derived from an EMBL/GenBank/DDBJ whole genome shotgun (WGS) entry which is preliminary data.</text>
</comment>
<dbReference type="SUPFAM" id="SSF53383">
    <property type="entry name" value="PLP-dependent transferases"/>
    <property type="match status" value="1"/>
</dbReference>
<dbReference type="RefSeq" id="WP_183340650.1">
    <property type="nucleotide sequence ID" value="NZ_JACHNU010000001.1"/>
</dbReference>
<accession>A0A840ICE9</accession>
<dbReference type="InterPro" id="IPR015424">
    <property type="entry name" value="PyrdxlP-dep_Trfase"/>
</dbReference>
<dbReference type="Proteomes" id="UP000585272">
    <property type="component" value="Unassembled WGS sequence"/>
</dbReference>